<sequence>MSPSERLIHVSIGDKSEWMSYVNTNIIYYILSEVLANRGMWDAKVSLIVYVKVEMHEFDQVIRLFGWRQQIPLPLRDLKELHKVDMQKKNDEDWQKFTKITSRL</sequence>
<dbReference type="AlphaFoldDB" id="A0A9D3W808"/>
<dbReference type="OrthoDB" id="10549043at2759"/>
<protein>
    <submittedName>
        <fullName evidence="1">Uncharacterized protein</fullName>
    </submittedName>
</protein>
<accession>A0A9D3W808</accession>
<dbReference type="Proteomes" id="UP000828251">
    <property type="component" value="Unassembled WGS sequence"/>
</dbReference>
<name>A0A9D3W808_9ROSI</name>
<evidence type="ECO:0000313" key="1">
    <source>
        <dbReference type="EMBL" id="KAH1114846.1"/>
    </source>
</evidence>
<dbReference type="EMBL" id="JAIQCV010000003">
    <property type="protein sequence ID" value="KAH1114846.1"/>
    <property type="molecule type" value="Genomic_DNA"/>
</dbReference>
<organism evidence="1 2">
    <name type="scientific">Gossypium stocksii</name>
    <dbReference type="NCBI Taxonomy" id="47602"/>
    <lineage>
        <taxon>Eukaryota</taxon>
        <taxon>Viridiplantae</taxon>
        <taxon>Streptophyta</taxon>
        <taxon>Embryophyta</taxon>
        <taxon>Tracheophyta</taxon>
        <taxon>Spermatophyta</taxon>
        <taxon>Magnoliopsida</taxon>
        <taxon>eudicotyledons</taxon>
        <taxon>Gunneridae</taxon>
        <taxon>Pentapetalae</taxon>
        <taxon>rosids</taxon>
        <taxon>malvids</taxon>
        <taxon>Malvales</taxon>
        <taxon>Malvaceae</taxon>
        <taxon>Malvoideae</taxon>
        <taxon>Gossypium</taxon>
    </lineage>
</organism>
<evidence type="ECO:0000313" key="2">
    <source>
        <dbReference type="Proteomes" id="UP000828251"/>
    </source>
</evidence>
<gene>
    <name evidence="1" type="ORF">J1N35_008224</name>
</gene>
<proteinExistence type="predicted"/>
<reference evidence="1 2" key="1">
    <citation type="journal article" date="2021" name="Plant Biotechnol. J.">
        <title>Multi-omics assisted identification of the key and species-specific regulatory components of drought-tolerant mechanisms in Gossypium stocksii.</title>
        <authorList>
            <person name="Yu D."/>
            <person name="Ke L."/>
            <person name="Zhang D."/>
            <person name="Wu Y."/>
            <person name="Sun Y."/>
            <person name="Mei J."/>
            <person name="Sun J."/>
            <person name="Sun Y."/>
        </authorList>
    </citation>
    <scope>NUCLEOTIDE SEQUENCE [LARGE SCALE GENOMIC DNA]</scope>
    <source>
        <strain evidence="2">cv. E1</strain>
        <tissue evidence="1">Leaf</tissue>
    </source>
</reference>
<comment type="caution">
    <text evidence="1">The sequence shown here is derived from an EMBL/GenBank/DDBJ whole genome shotgun (WGS) entry which is preliminary data.</text>
</comment>
<keyword evidence="2" id="KW-1185">Reference proteome</keyword>